<feature type="transmembrane region" description="Helical" evidence="1">
    <location>
        <begin position="12"/>
        <end position="32"/>
    </location>
</feature>
<feature type="transmembrane region" description="Helical" evidence="1">
    <location>
        <begin position="58"/>
        <end position="80"/>
    </location>
</feature>
<proteinExistence type="predicted"/>
<evidence type="ECO:0008006" key="4">
    <source>
        <dbReference type="Google" id="ProtNLM"/>
    </source>
</evidence>
<dbReference type="OrthoDB" id="1143964at2"/>
<keyword evidence="3" id="KW-1185">Reference proteome</keyword>
<name>A0A4R7PZZ6_9FLAO</name>
<dbReference type="AlphaFoldDB" id="A0A4R7PZZ6"/>
<dbReference type="RefSeq" id="WP_133758085.1">
    <property type="nucleotide sequence ID" value="NZ_SOBW01000008.1"/>
</dbReference>
<evidence type="ECO:0000256" key="1">
    <source>
        <dbReference type="SAM" id="Phobius"/>
    </source>
</evidence>
<accession>A0A4R7PZZ6</accession>
<keyword evidence="1" id="KW-1133">Transmembrane helix</keyword>
<comment type="caution">
    <text evidence="2">The sequence shown here is derived from an EMBL/GenBank/DDBJ whole genome shotgun (WGS) entry which is preliminary data.</text>
</comment>
<dbReference type="Proteomes" id="UP000294689">
    <property type="component" value="Unassembled WGS sequence"/>
</dbReference>
<dbReference type="EMBL" id="SOBW01000008">
    <property type="protein sequence ID" value="TDU40042.1"/>
    <property type="molecule type" value="Genomic_DNA"/>
</dbReference>
<organism evidence="2 3">
    <name type="scientific">Gelidibacter sediminis</name>
    <dbReference type="NCBI Taxonomy" id="1608710"/>
    <lineage>
        <taxon>Bacteria</taxon>
        <taxon>Pseudomonadati</taxon>
        <taxon>Bacteroidota</taxon>
        <taxon>Flavobacteriia</taxon>
        <taxon>Flavobacteriales</taxon>
        <taxon>Flavobacteriaceae</taxon>
        <taxon>Gelidibacter</taxon>
    </lineage>
</organism>
<sequence>MNFTSLNKPPVYFWVVSVIAILWNAIGVYNYLSHALMTQEELSALSKSDQTLYANLPVWYISVFAIAVFAGLLGAISLLLRKRWAYIFFFISFLAVGLQQFYILTEVNPRDIFLSLTIIVIAVFLVWFSKRAVSRKWLT</sequence>
<evidence type="ECO:0000313" key="3">
    <source>
        <dbReference type="Proteomes" id="UP000294689"/>
    </source>
</evidence>
<protein>
    <recommendedName>
        <fullName evidence="4">Sugar transporter</fullName>
    </recommendedName>
</protein>
<feature type="transmembrane region" description="Helical" evidence="1">
    <location>
        <begin position="111"/>
        <end position="128"/>
    </location>
</feature>
<feature type="transmembrane region" description="Helical" evidence="1">
    <location>
        <begin position="87"/>
        <end position="105"/>
    </location>
</feature>
<gene>
    <name evidence="2" type="ORF">BXY82_2081</name>
</gene>
<keyword evidence="1" id="KW-0812">Transmembrane</keyword>
<keyword evidence="1" id="KW-0472">Membrane</keyword>
<reference evidence="2 3" key="1">
    <citation type="submission" date="2019-03" db="EMBL/GenBank/DDBJ databases">
        <title>Genomic Encyclopedia of Archaeal and Bacterial Type Strains, Phase II (KMG-II): from individual species to whole genera.</title>
        <authorList>
            <person name="Goeker M."/>
        </authorList>
    </citation>
    <scope>NUCLEOTIDE SEQUENCE [LARGE SCALE GENOMIC DNA]</scope>
    <source>
        <strain evidence="2 3">DSM 28135</strain>
    </source>
</reference>
<evidence type="ECO:0000313" key="2">
    <source>
        <dbReference type="EMBL" id="TDU40042.1"/>
    </source>
</evidence>